<dbReference type="Gene3D" id="3.60.70.12">
    <property type="entry name" value="L-amino peptidase D-ALA esterase/amidase"/>
    <property type="match status" value="1"/>
</dbReference>
<dbReference type="Pfam" id="PF03576">
    <property type="entry name" value="Peptidase_S58"/>
    <property type="match status" value="1"/>
</dbReference>
<dbReference type="CDD" id="cd02252">
    <property type="entry name" value="nylC_like"/>
    <property type="match status" value="1"/>
</dbReference>
<proteinExistence type="inferred from homology"/>
<evidence type="ECO:0000313" key="3">
    <source>
        <dbReference type="Proteomes" id="UP001236559"/>
    </source>
</evidence>
<dbReference type="PANTHER" id="PTHR36512">
    <property type="entry name" value="D-AMINOPEPTIDASE"/>
    <property type="match status" value="1"/>
</dbReference>
<sequence length="313" mass="33063">MYLTDVKGIKVGHANNQATGLTVIIPPKGTVCAVDVRGGGPGTRETDLLDPKNMVQGVDAIMLTGGSAYGLNAAAGVMKYLEEKNRGVDVGLGIVPIVSGAVIFDLAYKDYKTRPDAEMGYEAAKNASEKENRLGNVGVGLGATVGKILGMESAMKGGLGSYTIKVGQVTISALSVVNSFGDIFEDGKKIAGAINKKTKEFYNPKEILKLMEENKEKYFKGTNTTLSVLATNVKLNKTQAEKVANVAHNGYAMSIFPVHTQYDGDTVFVLSTGQVEADPTLVQALGSICVKNAIISGVKNAKTEEGYLAMEDL</sequence>
<keyword evidence="3" id="KW-1185">Reference proteome</keyword>
<evidence type="ECO:0000256" key="1">
    <source>
        <dbReference type="ARBA" id="ARBA00007068"/>
    </source>
</evidence>
<comment type="caution">
    <text evidence="2">The sequence shown here is derived from an EMBL/GenBank/DDBJ whole genome shotgun (WGS) entry which is preliminary data.</text>
</comment>
<dbReference type="SUPFAM" id="SSF56266">
    <property type="entry name" value="DmpA/ArgJ-like"/>
    <property type="match status" value="1"/>
</dbReference>
<reference evidence="2 3" key="1">
    <citation type="submission" date="2023-07" db="EMBL/GenBank/DDBJ databases">
        <title>Genomic Encyclopedia of Type Strains, Phase IV (KMG-IV): sequencing the most valuable type-strain genomes for metagenomic binning, comparative biology and taxonomic classification.</title>
        <authorList>
            <person name="Goeker M."/>
        </authorList>
    </citation>
    <scope>NUCLEOTIDE SEQUENCE [LARGE SCALE GENOMIC DNA]</scope>
    <source>
        <strain evidence="2 3">DSM 22616</strain>
    </source>
</reference>
<accession>A0ABU0AVV4</accession>
<comment type="similarity">
    <text evidence="1">Belongs to the peptidase S58 family.</text>
</comment>
<dbReference type="RefSeq" id="WP_307495252.1">
    <property type="nucleotide sequence ID" value="NZ_JAUSTN010000007.1"/>
</dbReference>
<dbReference type="EMBL" id="JAUSTN010000007">
    <property type="protein sequence ID" value="MDQ0275382.1"/>
    <property type="molecule type" value="Genomic_DNA"/>
</dbReference>
<dbReference type="InterPro" id="IPR016117">
    <property type="entry name" value="ArgJ-like_dom_sf"/>
</dbReference>
<protein>
    <submittedName>
        <fullName evidence="2">L-aminopeptidase/D-esterase-like protein</fullName>
    </submittedName>
</protein>
<dbReference type="Proteomes" id="UP001236559">
    <property type="component" value="Unassembled WGS sequence"/>
</dbReference>
<organism evidence="2 3">
    <name type="scientific">Peptoniphilus koenoeneniae</name>
    <dbReference type="NCBI Taxonomy" id="507751"/>
    <lineage>
        <taxon>Bacteria</taxon>
        <taxon>Bacillati</taxon>
        <taxon>Bacillota</taxon>
        <taxon>Tissierellia</taxon>
        <taxon>Tissierellales</taxon>
        <taxon>Peptoniphilaceae</taxon>
        <taxon>Peptoniphilus</taxon>
    </lineage>
</organism>
<name>A0ABU0AVV4_9FIRM</name>
<evidence type="ECO:0000313" key="2">
    <source>
        <dbReference type="EMBL" id="MDQ0275382.1"/>
    </source>
</evidence>
<dbReference type="InterPro" id="IPR005321">
    <property type="entry name" value="Peptidase_S58_DmpA"/>
</dbReference>
<gene>
    <name evidence="2" type="ORF">J2S72_001409</name>
</gene>
<dbReference type="PANTHER" id="PTHR36512:SF3">
    <property type="entry name" value="BLR5678 PROTEIN"/>
    <property type="match status" value="1"/>
</dbReference>